<dbReference type="Proteomes" id="UP000295684">
    <property type="component" value="Unassembled WGS sequence"/>
</dbReference>
<proteinExistence type="predicted"/>
<evidence type="ECO:0000313" key="1">
    <source>
        <dbReference type="EMBL" id="TCO22440.1"/>
    </source>
</evidence>
<reference evidence="1 2" key="1">
    <citation type="submission" date="2019-03" db="EMBL/GenBank/DDBJ databases">
        <title>Genomic Encyclopedia of Type Strains, Phase IV (KMG-IV): sequencing the most valuable type-strain genomes for metagenomic binning, comparative biology and taxonomic classification.</title>
        <authorList>
            <person name="Goeker M."/>
        </authorList>
    </citation>
    <scope>NUCLEOTIDE SEQUENCE [LARGE SCALE GENOMIC DNA]</scope>
    <source>
        <strain evidence="1 2">DSM 103236</strain>
    </source>
</reference>
<dbReference type="EMBL" id="SLWO01000006">
    <property type="protein sequence ID" value="TCO22440.1"/>
    <property type="molecule type" value="Genomic_DNA"/>
</dbReference>
<name>A0A4R2H9J3_9SPHI</name>
<gene>
    <name evidence="1" type="ORF">EV200_10680</name>
</gene>
<accession>A0A4R2H9J3</accession>
<sequence>MDYRKAWQSKYVLKDYLKSCSILFDNIEILKERFIAWNVIFRSNNPV</sequence>
<dbReference type="AlphaFoldDB" id="A0A4R2H9J3"/>
<evidence type="ECO:0000313" key="2">
    <source>
        <dbReference type="Proteomes" id="UP000295684"/>
    </source>
</evidence>
<organism evidence="1 2">
    <name type="scientific">Pedobacter psychrotolerans</name>
    <dbReference type="NCBI Taxonomy" id="1843235"/>
    <lineage>
        <taxon>Bacteria</taxon>
        <taxon>Pseudomonadati</taxon>
        <taxon>Bacteroidota</taxon>
        <taxon>Sphingobacteriia</taxon>
        <taxon>Sphingobacteriales</taxon>
        <taxon>Sphingobacteriaceae</taxon>
        <taxon>Pedobacter</taxon>
    </lineage>
</organism>
<comment type="caution">
    <text evidence="1">The sequence shown here is derived from an EMBL/GenBank/DDBJ whole genome shotgun (WGS) entry which is preliminary data.</text>
</comment>
<protein>
    <submittedName>
        <fullName evidence="1">Uncharacterized protein</fullName>
    </submittedName>
</protein>